<evidence type="ECO:0000256" key="20">
    <source>
        <dbReference type="ARBA" id="ARBA00083929"/>
    </source>
</evidence>
<dbReference type="FunFam" id="2.60.40.2030:FF:000017">
    <property type="entry name" value="Adhesion G protein-coupled receptor V1"/>
    <property type="match status" value="5"/>
</dbReference>
<dbReference type="PANTHER" id="PTHR46682:SF1">
    <property type="entry name" value="ADHESION G-PROTEIN COUPLED RECEPTOR V1"/>
    <property type="match status" value="1"/>
</dbReference>
<dbReference type="FunFam" id="2.60.120.200:FF:000106">
    <property type="entry name" value="Adhesion G-protein coupled receptor V1"/>
    <property type="match status" value="1"/>
</dbReference>
<evidence type="ECO:0000256" key="14">
    <source>
        <dbReference type="ARBA" id="ARBA00023157"/>
    </source>
</evidence>
<dbReference type="PROSITE" id="PS50912">
    <property type="entry name" value="EAR"/>
    <property type="match status" value="3"/>
</dbReference>
<evidence type="ECO:0000256" key="19">
    <source>
        <dbReference type="ARBA" id="ARBA00078072"/>
    </source>
</evidence>
<dbReference type="Pfam" id="PF03160">
    <property type="entry name" value="Calx-beta"/>
    <property type="match status" value="32"/>
</dbReference>
<keyword evidence="8" id="KW-0677">Repeat</keyword>
<gene>
    <name evidence="25" type="primary">ADGRV1</name>
</gene>
<evidence type="ECO:0000259" key="24">
    <source>
        <dbReference type="PROSITE" id="PS50261"/>
    </source>
</evidence>
<dbReference type="InterPro" id="IPR003644">
    <property type="entry name" value="Calx_beta"/>
</dbReference>
<comment type="similarity">
    <text evidence="4">Belongs to the G-protein coupled receptor 2 family. Adhesion G-protein coupled receptor (ADGR) subfamily.</text>
</comment>
<feature type="domain" description="GAIN-B" evidence="23">
    <location>
        <begin position="5494"/>
        <end position="5652"/>
    </location>
</feature>
<dbReference type="InterPro" id="IPR017981">
    <property type="entry name" value="GPCR_2-like_7TM"/>
</dbReference>
<dbReference type="PROSITE" id="PS50261">
    <property type="entry name" value="G_PROTEIN_RECEP_F2_4"/>
    <property type="match status" value="1"/>
</dbReference>
<feature type="transmembrane region" description="Helical" evidence="21">
    <location>
        <begin position="5856"/>
        <end position="5877"/>
    </location>
</feature>
<dbReference type="Gene3D" id="2.60.220.50">
    <property type="match status" value="1"/>
</dbReference>
<evidence type="ECO:0000256" key="16">
    <source>
        <dbReference type="ARBA" id="ARBA00023224"/>
    </source>
</evidence>
<dbReference type="InterPro" id="IPR038081">
    <property type="entry name" value="CalX-like_sf"/>
</dbReference>
<keyword evidence="5" id="KW-1003">Cell membrane</keyword>
<dbReference type="InterPro" id="IPR046338">
    <property type="entry name" value="GAIN_dom_sf"/>
</dbReference>
<proteinExistence type="inferred from homology"/>
<dbReference type="Gene3D" id="1.20.1070.10">
    <property type="entry name" value="Rhodopsin 7-helix transmembrane proteins"/>
    <property type="match status" value="1"/>
</dbReference>
<reference evidence="25 26" key="1">
    <citation type="submission" date="2009-12" db="EMBL/GenBank/DDBJ databases">
        <title>The Genome Sequence of Anolis carolinensis (Green Anole Lizard).</title>
        <authorList>
            <consortium name="The Genome Sequencing Platform"/>
            <person name="Di Palma F."/>
            <person name="Alfoldi J."/>
            <person name="Heiman D."/>
            <person name="Young S."/>
            <person name="Grabherr M."/>
            <person name="Johnson J."/>
            <person name="Lander E.S."/>
            <person name="Lindblad-Toh K."/>
        </authorList>
    </citation>
    <scope>NUCLEOTIDE SEQUENCE [LARGE SCALE GENOMIC DNA]</scope>
    <source>
        <strain evidence="25 26">JBL SC #1</strain>
    </source>
</reference>
<dbReference type="InterPro" id="IPR026919">
    <property type="entry name" value="ADGRV1"/>
</dbReference>
<dbReference type="FunFam" id="2.60.40.2030:FF:000021">
    <property type="entry name" value="Adhesion G protein-coupled receptor V1"/>
    <property type="match status" value="1"/>
</dbReference>
<name>A0A803TWX0_ANOCA</name>
<sequence>MPSVCLVATLLLASSITFVSGEAEVKFTGQTEFVVNETSTTVIRLVIERTGEPVNITAIVAIQGENTGDFFDTYAAAYISEAETNRTVYISVCDDDLPEADETFMFYLTLQKPLPGVTIGLPRVVTVTILSNDNAFGIISFDMPALITLNEPRGGNQSVPLTLVREKGTYGTVTVIYEVEGVPNSPEEDLSPVRGNISFPPGTAVLIYNLFVLDDQIPENDELFILHLKSVEGGAEINTSRNSVEIIIKKNDSPVRFTQNIYMVQEEDDTLTIPVVRGKDDDGNVIGPDENEVSIRYSIVTGNSTTHAHLNLDFLDLQPNTTIFFPPLVHESYITFKILDDTIPEIAETFHIMLLKDTLQGDAVLTNPSIVQVTIKPNDKPHGVLSINSILLLHAVVIDEDQILRYEGITVVRNGGTHGNVSVSWVITRNSSDPSPVTADIAPDSGVLHFSQGQLLASLPLSIVNDNFPEEAEPYLLRILAHTIQGGAEVSEPDELLFYIQDSDDVYGVVKFYPLENQRIESSPDGRFLSLSFVRQGGTVGDVKLSYTVVYIPAGPVDPERAKEGVLNISGKSILYIPEGKTEDIVKIPIRNDAFLQNGAHFLVQLKKVELLNIIPLIPPVSPRLGEIQNISLKITPDIANGEIGFISNLPIVLQEPEDSAFTEISIPLHRDGTDGQATVFWSLIPSGNNLKAVTIDDIRPFSGSVVFLSGQSDTAINITVQADDIPEMNETLILSLDRVNIENQILKSEYTSRELIILENDDPGGVFEFASSSRGPFKIKEGESVELLIVRSRGALVKQFLRYTVEPRDNEFYGNTGVLEFKPGEREIKITLLTRIDGIPELDEFHSVVLSSHGELPSKLGNATKVNITILKNDDPHGIIQFAEEGLIVTINESKGSDIYAAVFPVVRSQGTFGNVNVSWATYPVFTADIFPEQGTVYFGNEEYSKNITIYSVPDVIPEEMEVFFISLFNNTGGARMGNITTATLQITKNDDPIYFADPIVMKVREGGIASFVVIRNGSDADVVSVLYSTVNGGASTDEDDFIFSEDSGVLSFDVGIREQNITVFIKDDDIPESDETFYIILFNSTGDTVVYGSGMATVIIEANDDPNGIFSLEPTSKVVEEGKTNEFMVLRQRGHFGNVSLAWQLFENNSTLDPGEEFFEVSGVIQFRDGEWSQPITLHAIPDKIPEFNEFYILKLVNTSGGFPGPGGQLAETNLSVCVMIPFNDDPFGVFILDLESQDTEIAEDVLSENDMSNIASFMVWRQQGTFGDVRVGWEILSSTLKEGLPMMIDCLLLGKFSNSVQSQPHMRRHHTGTDALYFSGEEGAYGIVDPEFHVSKNRTLANFTFSAWVIPSINSEGFIMEKDNGNGTMYYGVKIHTNESHVSIRLYYTPLQSNVTYAAKITVVKYLEENSWLHLLITLDDGIIEFFIDGNPVPGGIKSLKGEAIADGPGIMKVGAGMNGNNRYKGIMQDVRLYERKLTKEEIYELHATPAKSDLHPISGYLEYRQGETNKSFIVSARDDKEEEGEELFILKLVSVHGGARISQENTTVKLRIQKSDNANGLFGFTGACIPEVSDEGSTVSCVIERTRGALEYVFVYYSISQIYSDGINYSVVDFANTSGMITFFPFQRSEVLNLLVLDDDIPELNEYFQVILVSAVSGDGKKGSTPTSGASIDPEKETTYITIKASDHPYGLLQFSVEQPPEDSEEVILPVTNAPHITVKEEVGHIRLLVVRAQGLLGMVLVQYKTVSLTAFSPQDYQGIKSTLEFLPGERYKYIIVNITDNSIPELEKAFKVELFNTEGAVAELFNDGSGSGDGNLDFFLPAVHQQASLGIASHIIVTIEASDDAHGVFEFSPESLVVNGTELLDGVGTVMFEVVRNYGALSQVTLYWLLAPDDNEDLVATSGNITFNIEQRKANLTMQIMPDEIPELDKMFSLWISNVSCGRLGVHTNATLIILANDDPYGLLIFSEKNKPIKIEEGNKNVTLTVMRLKGLMGIVMVAYQTMADEDDSPFLLPKVSRATCGQDYLPISGFVIFASSESEATIELPILDDNEPEKPESIFVELLAVTLIEGSQYRPIPDSPRLGPKGDRIAHVIINANDDAFGTLQLSVPAVRVAENYIGPLVNVTRIGGIFADVSVKFKAVPITATAGEDYSVASSDVVLLEGETSKAVPIYIINDISPEIEESFVVQLLNQTTGGALLGSLTQAVITIEASDDPFGSFVFQIIEITVEEPEIDTVKVNLPIIRNAGTLGNVTIKWIATINGQPADSDLRASLGDIQFLPGEATRNLTLEIVADDVPEIKEVIQVKLIQASNGGNIGPDGVANVIISANDKPYGIVSFHQAIHQVQEPMGRSSLTNITIKRSGGRFGQLQIFYSTFEIDIATLAAEQGLDLFSYYETRVQGIPDQSEMIRVNVSLAYDSLYNCAMLCLKEQACSAFSTSSASGIPSCFWVASWDDHVTNNSAFWTYKKNLTTVSNLLSTKASANSDYETVTKQWMIMAEGEEFANLTVTILPDDYPELDEKFGISLLKAVLVNISTNLENQPVIGQPNTSTVTILMNGDAFGVFVITSISPNTTEDGLYVEVQEWPQNTVQLMIHRTEGSLGQVIVEWSIAGGTATPDVDFIGDGEILNFAEGETKKLITLTILDDLEPEDDESILISLTYTEGGSRILPGSDTVTVVILANDNVAGIISFQTASRSIIGHEGELLQFDVLRTAPGAGNVSIEWKIVGYNVDQTFENTFGMVSFLEGSLNTTLYVHLLDDHIPEENEEYQIILHNVRTEGVTSTGAAVLDSQGYEAVLTVEASDEPHGVLNFAPSSRIVLVQEGNITIQLFINREFGSLGVINVTYTTVSGFLDLKNQTEGILAEPGVDYIPLSGSLLIDEGETSAVINVTILEDNVPEIQEFFLVNLTSVEIIIHPSTSFPPRLDVNGLAAQIIIDANDGVRGVIGWQNKTFEINELDRSLTLVIFRDRGSYGDVSLFLYAQNLEAHQGLDFNISSRTLSFTDGERYKSVDVIIFDDDIPEGDERFQLILANPSLGLELGENTTATITILANDDGHGVLSFNNSEHFFLREQTALHLTESIAVLTVVREPPQGIFGTVTVQYLVREINSSEASVDLIPSQGYIVLEEGVRFKTLLITAILDAEPEMEEHFIVTLFNPTGGARLGTRTEIFLTVLQNQAPLGLFSIYPVSDRTTSLIIEEANTTVYLNVSRSNGIDTSVSVEWETLSDTAFGIKGGLSVLSTLQSFVEDPISSWCFFTAEDRLYGILLRRNPAVKSSVYQWQGVLVPIEVNTARKILLLVHERFVDVFSRGGSTYLVIVPPDTTQSPLLFQWSENKFMKLHELPTNGVTQVKALISGSDIYLIFVKELNSTCDVFIWESGQPSFRHFQSLSVRAVNDIHTFLPLSGLVHILFASKHKSAIYYWNSEVNQFSLLLEAPPANHITAVNVKSLNSNKSLIVLTGDLYSYVYELTAVSNQSDFIPSSGELIFEPGDKEVVIAVNIFDDTVPEEEESFKVWLKNPKGGAEIGPNGYVTIVISSNDDAHGVVGFAQSSLFKQVEELEQDTFITLSIERLISTYGRVTVQWETSGSINDIFPTSGVITFSDGQALSTITLTVLADVIAEVAETVIVMLTHVSTMGIQDTQKGATLDSKRAKAVLTVLPNDSPYGIIGWHTNSYFINVSEPEDKSTVVTLHILREQGFVGDIRVQLVPQPIFSLPYVNQAMENEDYRLENKTVVMAENITIASVTVFILSDNIPELQEKFVINITSVDLLDSSLTGGQPCVKRLGLEIAVITIEENGDPRGIFHFNDMSGTVAGFEVPPPDNILKLPVVRRAGTFGTVNLYWEATPTTAGLEDFTPSFGNLTFADGQVTGVIEITITDDDTVEFLEMFSVTLLKVTGDARLGEDVQVIVAIPPNDSPVGLFGFEEKHVTVKEPQSIDDPAANIFLNVRRSEGGQGEVRLIWIVEEARCLLSIASCSFLVLRTFTWITERRRGIICISIFLSANVFVFTGIATITILGDRGASGFVGIAPSSTHILIGEPVGKYNGTAFIGIVRGPGISGEITVFWNITPPNKKEFAEISGNFTMRDKQSAAVVMIQALDDDLPEEKHYYQFHLTGISNGGIINESTSTAYITMAASDMPYGQFAFSQQLLQVANVTVVRSHGYYGQICLWYQIQNGTAVQGMDFAPLLRELTFKSNETSKTIYIEIYDDELPEGPEEFSIELLGLELLGSGFDFTIKEYGLQIDQPPGIGNASAMRVIISKSDNAEGIIEFDPLYTTLQVEEDVGVIMIPVMRRRGNYGYVTADFMSRSISALSDGVDYNIANNTVIFHHGQNQGFISILIIDDDERENAEQFEIQLTGASGGAVLGLHLVTQITIAKSDSLHGIVRFLNQSRIILPNPDVTLTLSLVLERTGGLIGDSQINWDILGPNSEVILPALNSDIRDPVNGSFYFEEAEGGLRSIHLEIYPYDEVEVQETYIIRLNAVKGETEVDSRAGNITLTILKYGDPNGIVQFAPESLSLAYYDEPSASEGPLSITLFIKRIQGTMGNITVHWELNSDSDFTDDFLTTKGSVVIPDKQRTSEIVISLLPDDIPEMDEHFVVHLTSIEGGADMDLEKSISKFTVIANDDPYGVFALYSEKQLVLVERDMSRHIQINVTRHGGTFADVILVSVSFQAFLFLGLNFTLELKSITLVNVSAKTVPKISETGMSVSVPVPKEAANSQVAFDSIVLQLTNITAGTTQALITRKGVYGSITVVWSSGYPTGLNPEHLRPGNITPASGTVIFFNGEQSKTIVLHVVPNPSSPEVFAVHLSAVHSNVSGGAHLSSEHTIAEIEPSGIFQFASSSRKMLVREEEQTVRFHVQRLFGYQSNLTKVFYQTIAGSAKPLEDFEPVLGGELIFEPLQVDAVFEILITDDSISEGDEVFFVNLTSVEVDLIWNPRLNLEFSVSSITILASDIHHGILSLGPAVIYTEEDANNSIPNMVLIHIRRTHGFVGNVSVTVKTLGRIKAQSGTNTFSFEVVTGISNITWAIEGEDFEELALSVTLLDGERESQVSVKILDDDEPEGQEYFGVILSDPQGGAQITEIMDEYGFGGFVTIIIKGNDLQNGILGFTGETQDGFLLDEDSEKRDMQLIVTRQRNRAFEDVDILWRVTFDRTYVVLQKNGTDLANELIAITGVTTCKAGQTECIISIEIKPDNVPELETSFFVELYEVGAGAMLNNSARFAYIVVPESDSLWGIIYFAVGSRLAVALKKNTLVRLQVVKDSSTALTASVGFRTQELLRPETVGRIIISPAISGQDFIHSEGTLSFEPGQRTAVIDITLTPRTGSLNPFPKCFQVLLFSATGGARVDDIYGTANITIVSDSNSQAVWGLADQLYQPLDEDILNRVLQYLNIKVVTESTEEQLAGVMHIINKIISEGEKQPLTDKSRNLLYDILCALINPKRKDTRGYSFLADVTEKFAFSLPVGEICGTPGERGKTILDYCPYIVIMAHHWYPQQINGHRFDGKDGDFLKIPEHLLEVSASSDPKDENCSFIQVTEYSSQQWFIMGEKGTALKNKIFSASLKDRSPLLLKDNNEITYRIYSKGNQIVPHKSLCLLWNQVAESWLSDSQFCKVMDDSSDYVECSCSHMSIYAAYAQTDSLSSYNEAFFSSGFICISGFILAIFSHLFCTRSSMFAAKLLTHMMVACLGTQISFLASAYISQQLSEESCSALGSLTHYLYLCQFSWMLIQAVNFWYVLVMNDEHTDRRYLTFFLLGWGLPAFVVILLLIILRGIYHHNLSQIYGLVYSDLCFIPNIYAALFTAALVPLVCLVVVFVVFIHAYQVTPQWKAYDDVFRGRTNAAEIPLVLYLFALISITWLWGGLHMAYRHLWMLVFFVIFNCLQGLYVFVVYFILHNQLCCPVKASYTVEMNGHTGPGSAFFTHGSGMPPAGGEISKSTQNLIAAMEEMPADWERASLRPVSQASAVFKPSPQNGSAYTTPGGFSNSSLVADEESQEFDDLIFALKTGAGLNISDTESCHGSQDGSTMVNSQIVELRRIPIADTHL</sequence>
<dbReference type="PANTHER" id="PTHR46682">
    <property type="entry name" value="ADHESION G-PROTEIN COUPLED RECEPTOR V1"/>
    <property type="match status" value="1"/>
</dbReference>
<dbReference type="GO" id="GO:0001917">
    <property type="term" value="C:photoreceptor inner segment"/>
    <property type="evidence" value="ECO:0007669"/>
    <property type="project" value="UniProtKB-SubCell"/>
</dbReference>
<dbReference type="SUPFAM" id="SSF49899">
    <property type="entry name" value="Concanavalin A-like lectins/glucanases"/>
    <property type="match status" value="1"/>
</dbReference>
<dbReference type="GO" id="GO:0004930">
    <property type="term" value="F:G protein-coupled receptor activity"/>
    <property type="evidence" value="ECO:0007669"/>
    <property type="project" value="UniProtKB-KW"/>
</dbReference>
<evidence type="ECO:0000256" key="8">
    <source>
        <dbReference type="ARBA" id="ARBA00022737"/>
    </source>
</evidence>
<evidence type="ECO:0000256" key="4">
    <source>
        <dbReference type="ARBA" id="ARBA00007343"/>
    </source>
</evidence>
<evidence type="ECO:0000256" key="11">
    <source>
        <dbReference type="ARBA" id="ARBA00022989"/>
    </source>
</evidence>
<dbReference type="Pfam" id="PF13385">
    <property type="entry name" value="Laminin_G_3"/>
    <property type="match status" value="1"/>
</dbReference>
<dbReference type="FunFam" id="2.60.40.2030:FF:000023">
    <property type="entry name" value="Adhesion G protein-coupled receptor V1"/>
    <property type="match status" value="1"/>
</dbReference>
<feature type="signal peptide" evidence="22">
    <location>
        <begin position="1"/>
        <end position="21"/>
    </location>
</feature>
<evidence type="ECO:0000256" key="13">
    <source>
        <dbReference type="ARBA" id="ARBA00023136"/>
    </source>
</evidence>
<keyword evidence="6 21" id="KW-0812">Transmembrane</keyword>
<dbReference type="GO" id="GO:0016787">
    <property type="term" value="F:hydrolase activity"/>
    <property type="evidence" value="ECO:0007669"/>
    <property type="project" value="UniProtKB-KW"/>
</dbReference>
<keyword evidence="10" id="KW-0106">Calcium</keyword>
<reference evidence="25" key="2">
    <citation type="submission" date="2025-08" db="UniProtKB">
        <authorList>
            <consortium name="Ensembl"/>
        </authorList>
    </citation>
    <scope>IDENTIFICATION</scope>
</reference>
<dbReference type="Gene3D" id="2.60.120.200">
    <property type="match status" value="1"/>
</dbReference>
<evidence type="ECO:0000256" key="21">
    <source>
        <dbReference type="SAM" id="Phobius"/>
    </source>
</evidence>
<evidence type="ECO:0000256" key="6">
    <source>
        <dbReference type="ARBA" id="ARBA00022692"/>
    </source>
</evidence>
<dbReference type="InterPro" id="IPR000832">
    <property type="entry name" value="GPCR_2_secretin-like"/>
</dbReference>
<dbReference type="Ensembl" id="ENSACAT00000053558.1">
    <property type="protein sequence ID" value="ENSACAP00000039710.1"/>
    <property type="gene ID" value="ENSACAG00000013431.3"/>
</dbReference>
<dbReference type="FunFam" id="1.20.1070.10:FF:000178">
    <property type="entry name" value="Adhesion G-protein coupled receptor V1"/>
    <property type="match status" value="1"/>
</dbReference>
<keyword evidence="26" id="KW-1185">Reference proteome</keyword>
<dbReference type="FunFam" id="2.60.40.2030:FF:000028">
    <property type="entry name" value="Adhesion G-protein coupled receptor V1"/>
    <property type="match status" value="1"/>
</dbReference>
<keyword evidence="17" id="KW-0966">Cell projection</keyword>
<evidence type="ECO:0000313" key="25">
    <source>
        <dbReference type="Ensembl" id="ENSACAP00000039710.1"/>
    </source>
</evidence>
<evidence type="ECO:0000313" key="26">
    <source>
        <dbReference type="Proteomes" id="UP000001646"/>
    </source>
</evidence>
<reference evidence="25" key="3">
    <citation type="submission" date="2025-09" db="UniProtKB">
        <authorList>
            <consortium name="Ensembl"/>
        </authorList>
    </citation>
    <scope>IDENTIFICATION</scope>
</reference>
<dbReference type="Gene3D" id="2.60.40.2030">
    <property type="match status" value="34"/>
</dbReference>
<dbReference type="Proteomes" id="UP000001646">
    <property type="component" value="Chromosome 2"/>
</dbReference>
<keyword evidence="7 22" id="KW-0732">Signal</keyword>
<comment type="subcellular location">
    <subcellularLocation>
        <location evidence="3">Cell membrane</location>
        <topology evidence="3">Multi-pass membrane protein</topology>
    </subcellularLocation>
    <subcellularLocation>
        <location evidence="1">Cell projection</location>
        <location evidence="1">Stereocilium membrane</location>
    </subcellularLocation>
    <subcellularLocation>
        <location evidence="2">Photoreceptor inner segment</location>
    </subcellularLocation>
</comment>
<dbReference type="GeneTree" id="ENSGT00940000154880"/>
<feature type="transmembrane region" description="Helical" evidence="21">
    <location>
        <begin position="5689"/>
        <end position="5708"/>
    </location>
</feature>
<evidence type="ECO:0000256" key="2">
    <source>
        <dbReference type="ARBA" id="ARBA00004437"/>
    </source>
</evidence>
<evidence type="ECO:0000256" key="5">
    <source>
        <dbReference type="ARBA" id="ARBA00022475"/>
    </source>
</evidence>
<keyword evidence="13 21" id="KW-0472">Membrane</keyword>
<feature type="domain" description="G-protein coupled receptors family 2 profile 2" evidence="24">
    <location>
        <begin position="5654"/>
        <end position="5905"/>
    </location>
</feature>
<keyword evidence="9" id="KW-0378">Hydrolase</keyword>
<feature type="transmembrane region" description="Helical" evidence="21">
    <location>
        <begin position="5760"/>
        <end position="5785"/>
    </location>
</feature>
<evidence type="ECO:0000256" key="18">
    <source>
        <dbReference type="ARBA" id="ARBA00070037"/>
    </source>
</evidence>
<feature type="transmembrane region" description="Helical" evidence="21">
    <location>
        <begin position="3967"/>
        <end position="3988"/>
    </location>
</feature>
<dbReference type="InterPro" id="IPR009039">
    <property type="entry name" value="EAR"/>
</dbReference>
<dbReference type="SUPFAM" id="SSF141072">
    <property type="entry name" value="CalX-like"/>
    <property type="match status" value="37"/>
</dbReference>
<evidence type="ECO:0000256" key="7">
    <source>
        <dbReference type="ARBA" id="ARBA00022729"/>
    </source>
</evidence>
<dbReference type="FunFam" id="2.60.40.2030:FF:000048">
    <property type="entry name" value="Adhesion G-protein coupled receptor V1"/>
    <property type="match status" value="1"/>
</dbReference>
<dbReference type="SMART" id="SM00237">
    <property type="entry name" value="Calx_beta"/>
    <property type="match status" value="19"/>
</dbReference>
<feature type="transmembrane region" description="Helical" evidence="21">
    <location>
        <begin position="4000"/>
        <end position="4024"/>
    </location>
</feature>
<evidence type="ECO:0000256" key="1">
    <source>
        <dbReference type="ARBA" id="ARBA00004289"/>
    </source>
</evidence>
<dbReference type="InterPro" id="IPR057244">
    <property type="entry name" value="GAIN_B"/>
</dbReference>
<evidence type="ECO:0000256" key="15">
    <source>
        <dbReference type="ARBA" id="ARBA00023170"/>
    </source>
</evidence>
<dbReference type="FunFam" id="2.60.40.2030:FF:000007">
    <property type="entry name" value="Adhesion G-protein coupled receptor V1"/>
    <property type="match status" value="5"/>
</dbReference>
<feature type="chain" id="PRO_5032275685" description="Adhesion G-protein coupled receptor V1" evidence="22">
    <location>
        <begin position="22"/>
        <end position="6055"/>
    </location>
</feature>
<dbReference type="InterPro" id="IPR013320">
    <property type="entry name" value="ConA-like_dom_sf"/>
</dbReference>
<dbReference type="GO" id="GO:0007166">
    <property type="term" value="P:cell surface receptor signaling pathway"/>
    <property type="evidence" value="ECO:0007669"/>
    <property type="project" value="InterPro"/>
</dbReference>
<keyword evidence="16" id="KW-0807">Transducer</keyword>
<organism evidence="25 26">
    <name type="scientific">Anolis carolinensis</name>
    <name type="common">Green anole</name>
    <name type="synonym">American chameleon</name>
    <dbReference type="NCBI Taxonomy" id="28377"/>
    <lineage>
        <taxon>Eukaryota</taxon>
        <taxon>Metazoa</taxon>
        <taxon>Chordata</taxon>
        <taxon>Craniata</taxon>
        <taxon>Vertebrata</taxon>
        <taxon>Euteleostomi</taxon>
        <taxon>Lepidosauria</taxon>
        <taxon>Squamata</taxon>
        <taxon>Bifurcata</taxon>
        <taxon>Unidentata</taxon>
        <taxon>Episquamata</taxon>
        <taxon>Toxicofera</taxon>
        <taxon>Iguania</taxon>
        <taxon>Dactyloidae</taxon>
        <taxon>Anolis</taxon>
    </lineage>
</organism>
<feature type="transmembrane region" description="Helical" evidence="21">
    <location>
        <begin position="5883"/>
        <end position="5904"/>
    </location>
</feature>
<evidence type="ECO:0000256" key="12">
    <source>
        <dbReference type="ARBA" id="ARBA00023040"/>
    </source>
</evidence>
<keyword evidence="12" id="KW-0297">G-protein coupled receptor</keyword>
<accession>A0A803TWX0</accession>
<keyword evidence="15" id="KW-0675">Receptor</keyword>
<dbReference type="PROSITE" id="PS50221">
    <property type="entry name" value="GAIN_B"/>
    <property type="match status" value="1"/>
</dbReference>
<protein>
    <recommendedName>
        <fullName evidence="18">Adhesion G-protein coupled receptor V1</fullName>
    </recommendedName>
    <alternativeName>
        <fullName evidence="20">G-protein coupled receptor 98</fullName>
    </alternativeName>
    <alternativeName>
        <fullName evidence="19">Very large G-protein coupled receptor 1</fullName>
    </alternativeName>
</protein>
<evidence type="ECO:0000256" key="10">
    <source>
        <dbReference type="ARBA" id="ARBA00022837"/>
    </source>
</evidence>
<dbReference type="FunFam" id="2.60.40.2030:FF:000009">
    <property type="entry name" value="adhesion G-protein coupled receptor V1"/>
    <property type="match status" value="1"/>
</dbReference>
<evidence type="ECO:0000256" key="17">
    <source>
        <dbReference type="ARBA" id="ARBA00023273"/>
    </source>
</evidence>
<feature type="transmembrane region" description="Helical" evidence="21">
    <location>
        <begin position="5728"/>
        <end position="5748"/>
    </location>
</feature>
<dbReference type="Pfam" id="PF00002">
    <property type="entry name" value="7tm_2"/>
    <property type="match status" value="1"/>
</dbReference>
<dbReference type="FunFam" id="2.60.40.2030:FF:000031">
    <property type="entry name" value="Adhesion G protein-coupled receptor V1"/>
    <property type="match status" value="1"/>
</dbReference>
<evidence type="ECO:0000256" key="9">
    <source>
        <dbReference type="ARBA" id="ARBA00022801"/>
    </source>
</evidence>
<feature type="transmembrane region" description="Helical" evidence="21">
    <location>
        <begin position="5657"/>
        <end position="5677"/>
    </location>
</feature>
<dbReference type="GO" id="GO:0050953">
    <property type="term" value="P:sensory perception of light stimulus"/>
    <property type="evidence" value="ECO:0007669"/>
    <property type="project" value="UniProtKB-ARBA"/>
</dbReference>
<keyword evidence="11 21" id="KW-1133">Transmembrane helix</keyword>
<evidence type="ECO:0000256" key="3">
    <source>
        <dbReference type="ARBA" id="ARBA00004651"/>
    </source>
</evidence>
<feature type="transmembrane region" description="Helical" evidence="21">
    <location>
        <begin position="5805"/>
        <end position="5829"/>
    </location>
</feature>
<keyword evidence="14" id="KW-1015">Disulfide bond</keyword>
<dbReference type="GO" id="GO:0048513">
    <property type="term" value="P:animal organ development"/>
    <property type="evidence" value="ECO:0007669"/>
    <property type="project" value="UniProtKB-ARBA"/>
</dbReference>
<dbReference type="FunFam" id="2.60.40.2030:FF:000020">
    <property type="entry name" value="Adhesion G protein-coupled receptor V1"/>
    <property type="match status" value="1"/>
</dbReference>
<dbReference type="FunFam" id="2.60.40.2030:FF:000012">
    <property type="entry name" value="Adhesion G-protein coupled receptor V1"/>
    <property type="match status" value="1"/>
</dbReference>
<dbReference type="FunFam" id="2.60.40.2030:FF:000013">
    <property type="entry name" value="Adhesion G-protein coupled receptor V1"/>
    <property type="match status" value="1"/>
</dbReference>
<evidence type="ECO:0000256" key="22">
    <source>
        <dbReference type="SAM" id="SignalP"/>
    </source>
</evidence>
<evidence type="ECO:0000259" key="23">
    <source>
        <dbReference type="PROSITE" id="PS50221"/>
    </source>
</evidence>
<dbReference type="Bgee" id="ENSACAG00000013431">
    <property type="expression patterns" value="Expressed in liver and 3 other cell types or tissues"/>
</dbReference>
<dbReference type="GO" id="GO:0060171">
    <property type="term" value="C:stereocilium membrane"/>
    <property type="evidence" value="ECO:0007669"/>
    <property type="project" value="UniProtKB-SubCell"/>
</dbReference>